<evidence type="ECO:0000256" key="1">
    <source>
        <dbReference type="SAM" id="Coils"/>
    </source>
</evidence>
<evidence type="ECO:0000256" key="2">
    <source>
        <dbReference type="SAM" id="MobiDB-lite"/>
    </source>
</evidence>
<evidence type="ECO:0000259" key="3">
    <source>
        <dbReference type="Pfam" id="PF25298"/>
    </source>
</evidence>
<dbReference type="Pfam" id="PF25298">
    <property type="entry name" value="Baculo_FP_2nd"/>
    <property type="match status" value="1"/>
</dbReference>
<dbReference type="InterPro" id="IPR057251">
    <property type="entry name" value="FP_C"/>
</dbReference>
<feature type="compositionally biased region" description="Polar residues" evidence="2">
    <location>
        <begin position="319"/>
        <end position="330"/>
    </location>
</feature>
<comment type="caution">
    <text evidence="4">The sequence shown here is derived from an EMBL/GenBank/DDBJ whole genome shotgun (WGS) entry which is preliminary data.</text>
</comment>
<name>A0A6A4JZ05_APOLU</name>
<feature type="region of interest" description="Disordered" evidence="2">
    <location>
        <begin position="309"/>
        <end position="330"/>
    </location>
</feature>
<gene>
    <name evidence="4" type="ORF">GE061_012813</name>
</gene>
<feature type="compositionally biased region" description="Polar residues" evidence="2">
    <location>
        <begin position="40"/>
        <end position="60"/>
    </location>
</feature>
<feature type="domain" description="FP protein C-terminal" evidence="3">
    <location>
        <begin position="257"/>
        <end position="308"/>
    </location>
</feature>
<feature type="compositionally biased region" description="Basic and acidic residues" evidence="2">
    <location>
        <begin position="309"/>
        <end position="318"/>
    </location>
</feature>
<dbReference type="OrthoDB" id="6630015at2759"/>
<reference evidence="4" key="1">
    <citation type="journal article" date="2021" name="Mol. Ecol. Resour.">
        <title>Apolygus lucorum genome provides insights into omnivorousness and mesophyll feeding.</title>
        <authorList>
            <person name="Liu Y."/>
            <person name="Liu H."/>
            <person name="Wang H."/>
            <person name="Huang T."/>
            <person name="Liu B."/>
            <person name="Yang B."/>
            <person name="Yin L."/>
            <person name="Li B."/>
            <person name="Zhang Y."/>
            <person name="Zhang S."/>
            <person name="Jiang F."/>
            <person name="Zhang X."/>
            <person name="Ren Y."/>
            <person name="Wang B."/>
            <person name="Wang S."/>
            <person name="Lu Y."/>
            <person name="Wu K."/>
            <person name="Fan W."/>
            <person name="Wang G."/>
        </authorList>
    </citation>
    <scope>NUCLEOTIDE SEQUENCE</scope>
    <source>
        <strain evidence="4">12Hb</strain>
    </source>
</reference>
<evidence type="ECO:0000313" key="4">
    <source>
        <dbReference type="EMBL" id="KAF6212291.1"/>
    </source>
</evidence>
<dbReference type="Gene3D" id="1.20.1170.10">
    <property type="match status" value="1"/>
</dbReference>
<evidence type="ECO:0000313" key="5">
    <source>
        <dbReference type="Proteomes" id="UP000466442"/>
    </source>
</evidence>
<dbReference type="Proteomes" id="UP000466442">
    <property type="component" value="Unassembled WGS sequence"/>
</dbReference>
<feature type="region of interest" description="Disordered" evidence="2">
    <location>
        <begin position="36"/>
        <end position="60"/>
    </location>
</feature>
<keyword evidence="1" id="KW-0175">Coiled coil</keyword>
<dbReference type="EMBL" id="WIXP02000004">
    <property type="protein sequence ID" value="KAF6212291.1"/>
    <property type="molecule type" value="Genomic_DNA"/>
</dbReference>
<keyword evidence="5" id="KW-1185">Reference proteome</keyword>
<proteinExistence type="predicted"/>
<feature type="coiled-coil region" evidence="1">
    <location>
        <begin position="79"/>
        <end position="155"/>
    </location>
</feature>
<dbReference type="AlphaFoldDB" id="A0A6A4JZ05"/>
<sequence length="330" mass="37725">MHIKCVNVSKDDYFFLKNEGKSWYCGPCAKERRKSRLLTPLQTSQSSEEQTPGQGTQKQPYETLLEIIEEIREDINKSNSAVSKDIDNLRSEVKDLTDNLNKYADIINENTTALGEIKTSIDTLANKFDDLKVEVTKCQSDIEEMKTKSNELEQQTRENIIEIVGVPSSPNEDLIDIMKKIGVGINLVVKDEMVSDIYRTRPNMNLPGIIIVEFVRKIDKRALLLAAKSKELTTHLIGLQTDQPNSKIYINNSLTYINRRLLKAAKDFKNEHNYRFVWVKNGKIMLKKSEDRIHPPIVIRSSNQLLDIKRKDSNEKTSNKTIPAGSSKTR</sequence>
<accession>A0A6A4JZ05</accession>
<organism evidence="4 5">
    <name type="scientific">Apolygus lucorum</name>
    <name type="common">Small green plant bug</name>
    <name type="synonym">Lygocoris lucorum</name>
    <dbReference type="NCBI Taxonomy" id="248454"/>
    <lineage>
        <taxon>Eukaryota</taxon>
        <taxon>Metazoa</taxon>
        <taxon>Ecdysozoa</taxon>
        <taxon>Arthropoda</taxon>
        <taxon>Hexapoda</taxon>
        <taxon>Insecta</taxon>
        <taxon>Pterygota</taxon>
        <taxon>Neoptera</taxon>
        <taxon>Paraneoptera</taxon>
        <taxon>Hemiptera</taxon>
        <taxon>Heteroptera</taxon>
        <taxon>Panheteroptera</taxon>
        <taxon>Cimicomorpha</taxon>
        <taxon>Miridae</taxon>
        <taxon>Mirini</taxon>
        <taxon>Apolygus</taxon>
    </lineage>
</organism>
<protein>
    <recommendedName>
        <fullName evidence="3">FP protein C-terminal domain-containing protein</fullName>
    </recommendedName>
</protein>